<dbReference type="EMBL" id="CM001439">
    <property type="protein sequence ID" value="EHR49033.1"/>
    <property type="molecule type" value="Genomic_DNA"/>
</dbReference>
<dbReference type="OrthoDB" id="3597808at2"/>
<sequence length="296" mass="32774">MKQRVRTLVTLGAALVLIAGCSPGRAGTAVPDGDEVTRYVNAKFTTTLERLDDEISSREPRKSTHRSFTRIDDKKADTTYTAIQVGSPPSRLYKNHSNRDSSDYRDYFHPAGSDVEYVFLGPEYADLAPTPWVSMPYEGAGLNNCFWGGYAALCKMLAAVSTATQNGEAGKQQAKSLMDGSVELVAEIPLSEFLNQRVVVLPDWALARISDQMRKGMLRTQIRLRPDGKLQEIKMTGKISDGEHEVQINEHYQVQDPPTEEELPNVPPPDQVTVLTTEAEVDEFYDRMSEITSAGG</sequence>
<organism evidence="2 3">
    <name type="scientific">Saccharomonospora marina XMU15</name>
    <dbReference type="NCBI Taxonomy" id="882083"/>
    <lineage>
        <taxon>Bacteria</taxon>
        <taxon>Bacillati</taxon>
        <taxon>Actinomycetota</taxon>
        <taxon>Actinomycetes</taxon>
        <taxon>Pseudonocardiales</taxon>
        <taxon>Pseudonocardiaceae</taxon>
        <taxon>Saccharomonospora</taxon>
    </lineage>
</organism>
<evidence type="ECO:0008006" key="4">
    <source>
        <dbReference type="Google" id="ProtNLM"/>
    </source>
</evidence>
<dbReference type="RefSeq" id="WP_009152419.1">
    <property type="nucleotide sequence ID" value="NZ_CM001439.1"/>
</dbReference>
<dbReference type="PROSITE" id="PS51257">
    <property type="entry name" value="PROKAR_LIPOPROTEIN"/>
    <property type="match status" value="1"/>
</dbReference>
<dbReference type="STRING" id="882083.SacmaDRAFT_0737"/>
<feature type="chain" id="PRO_5003600758" description="Lipoprotein" evidence="1">
    <location>
        <begin position="27"/>
        <end position="296"/>
    </location>
</feature>
<keyword evidence="1" id="KW-0732">Signal</keyword>
<evidence type="ECO:0000256" key="1">
    <source>
        <dbReference type="SAM" id="SignalP"/>
    </source>
</evidence>
<keyword evidence="3" id="KW-1185">Reference proteome</keyword>
<dbReference type="Proteomes" id="UP000004926">
    <property type="component" value="Chromosome"/>
</dbReference>
<proteinExistence type="predicted"/>
<dbReference type="AlphaFoldDB" id="H5X773"/>
<accession>H5X773</accession>
<dbReference type="HOGENOM" id="CLU_942975_0_0_11"/>
<evidence type="ECO:0000313" key="3">
    <source>
        <dbReference type="Proteomes" id="UP000004926"/>
    </source>
</evidence>
<dbReference type="eggNOG" id="ENOG5033Q6C">
    <property type="taxonomic scope" value="Bacteria"/>
</dbReference>
<evidence type="ECO:0000313" key="2">
    <source>
        <dbReference type="EMBL" id="EHR49033.1"/>
    </source>
</evidence>
<reference evidence="2 3" key="1">
    <citation type="journal article" date="2012" name="Stand. Genomic Sci.">
        <title>Genome sequence of the ocean sediment bacterium Saccharomonospora marina type strain (XMU15(T)).</title>
        <authorList>
            <person name="Klenk H.P."/>
            <person name="Lu M."/>
            <person name="Lucas S."/>
            <person name="Lapidus A."/>
            <person name="Copeland A."/>
            <person name="Pitluck S."/>
            <person name="Goodwin L.A."/>
            <person name="Han C."/>
            <person name="Tapia R."/>
            <person name="Brambilla E.M."/>
            <person name="Potter G."/>
            <person name="Land M."/>
            <person name="Ivanova N."/>
            <person name="Rohde M."/>
            <person name="Goker M."/>
            <person name="Detter J.C."/>
            <person name="Li W.J."/>
            <person name="Kyrpides N.C."/>
            <person name="Woyke T."/>
        </authorList>
    </citation>
    <scope>NUCLEOTIDE SEQUENCE [LARGE SCALE GENOMIC DNA]</scope>
    <source>
        <strain evidence="2 3">XMU15</strain>
    </source>
</reference>
<name>H5X773_9PSEU</name>
<gene>
    <name evidence="2" type="ORF">SacmaDRAFT_0737</name>
</gene>
<protein>
    <recommendedName>
        <fullName evidence="4">Lipoprotein</fullName>
    </recommendedName>
</protein>
<feature type="signal peptide" evidence="1">
    <location>
        <begin position="1"/>
        <end position="26"/>
    </location>
</feature>